<dbReference type="OrthoDB" id="596297at2"/>
<accession>A0A124IEI9</accession>
<name>A0A124IEI9_9ACTN</name>
<comment type="caution">
    <text evidence="1">The sequence shown here is derived from an EMBL/GenBank/DDBJ whole genome shotgun (WGS) entry which is preliminary data.</text>
</comment>
<evidence type="ECO:0000313" key="2">
    <source>
        <dbReference type="Proteomes" id="UP000053260"/>
    </source>
</evidence>
<gene>
    <name evidence="1" type="ORF">AQJ91_25590</name>
</gene>
<evidence type="ECO:0000313" key="1">
    <source>
        <dbReference type="EMBL" id="KUO18442.1"/>
    </source>
</evidence>
<dbReference type="EMBL" id="LMXB01000065">
    <property type="protein sequence ID" value="KUO18442.1"/>
    <property type="molecule type" value="Genomic_DNA"/>
</dbReference>
<reference evidence="1 2" key="1">
    <citation type="submission" date="2015-10" db="EMBL/GenBank/DDBJ databases">
        <title>Draft genome sequence of Streptomyces sp. RV15, isolated from a marine sponge.</title>
        <authorList>
            <person name="Ruckert C."/>
            <person name="Abdelmohsen U.R."/>
            <person name="Winkler A."/>
            <person name="Hentschel U."/>
            <person name="Kalinowski J."/>
            <person name="Kampfer P."/>
            <person name="Glaeser S."/>
        </authorList>
    </citation>
    <scope>NUCLEOTIDE SEQUENCE [LARGE SCALE GENOMIC DNA]</scope>
    <source>
        <strain evidence="1 2">RV15</strain>
    </source>
</reference>
<protein>
    <submittedName>
        <fullName evidence="1">Uncharacterized protein</fullName>
    </submittedName>
</protein>
<proteinExistence type="predicted"/>
<organism evidence="1 2">
    <name type="scientific">Streptomyces dysideae</name>
    <dbReference type="NCBI Taxonomy" id="909626"/>
    <lineage>
        <taxon>Bacteria</taxon>
        <taxon>Bacillati</taxon>
        <taxon>Actinomycetota</taxon>
        <taxon>Actinomycetes</taxon>
        <taxon>Kitasatosporales</taxon>
        <taxon>Streptomycetaceae</taxon>
        <taxon>Streptomyces</taxon>
    </lineage>
</organism>
<keyword evidence="2" id="KW-1185">Reference proteome</keyword>
<sequence length="274" mass="30882">MEGQLLRLEGNTFQDCMDRLGLELYPGDYQPVRAAGPKGDTKNDGYCPKARVFFAAHATRGERIDKTKAKIRGDLEGCLLEHRDVKVWRFLTNDTLPGEVDQFIDNELRPLYRSITIEVWGIKRLADEISKLKRVQVDRIIDVVTMDDEPAFDVVVLDHMKIGRDLWPILSGCLGWLPHEEPDDCTDEEQDLIDSAVQSFRDWSDISGDIEFSRSSVRDAQRSITAILDELAEKKLALYAGAKDNYPLTGGPSPFLGAVAIFRVVRETKRPGCA</sequence>
<dbReference type="Proteomes" id="UP000053260">
    <property type="component" value="Unassembled WGS sequence"/>
</dbReference>
<dbReference type="AlphaFoldDB" id="A0A124IEI9"/>